<keyword evidence="2" id="KW-1185">Reference proteome</keyword>
<dbReference type="GO" id="GO:0005743">
    <property type="term" value="C:mitochondrial inner membrane"/>
    <property type="evidence" value="ECO:0007669"/>
    <property type="project" value="TreeGrafter"/>
</dbReference>
<dbReference type="Pfam" id="PF04430">
    <property type="entry name" value="DUF498"/>
    <property type="match status" value="1"/>
</dbReference>
<dbReference type="Proteomes" id="UP000076761">
    <property type="component" value="Unassembled WGS sequence"/>
</dbReference>
<accession>A0A165V998</accession>
<dbReference type="STRING" id="1314782.A0A165V998"/>
<organism evidence="1 2">
    <name type="scientific">Neolentinus lepideus HHB14362 ss-1</name>
    <dbReference type="NCBI Taxonomy" id="1314782"/>
    <lineage>
        <taxon>Eukaryota</taxon>
        <taxon>Fungi</taxon>
        <taxon>Dikarya</taxon>
        <taxon>Basidiomycota</taxon>
        <taxon>Agaricomycotina</taxon>
        <taxon>Agaricomycetes</taxon>
        <taxon>Gloeophyllales</taxon>
        <taxon>Gloeophyllaceae</taxon>
        <taxon>Neolentinus</taxon>
    </lineage>
</organism>
<dbReference type="GO" id="GO:0032981">
    <property type="term" value="P:mitochondrial respiratory chain complex I assembly"/>
    <property type="evidence" value="ECO:0007669"/>
    <property type="project" value="TreeGrafter"/>
</dbReference>
<protein>
    <submittedName>
        <fullName evidence="1">Uncharacterized protein</fullName>
    </submittedName>
</protein>
<reference evidence="1 2" key="1">
    <citation type="journal article" date="2016" name="Mol. Biol. Evol.">
        <title>Comparative Genomics of Early-Diverging Mushroom-Forming Fungi Provides Insights into the Origins of Lignocellulose Decay Capabilities.</title>
        <authorList>
            <person name="Nagy L.G."/>
            <person name="Riley R."/>
            <person name="Tritt A."/>
            <person name="Adam C."/>
            <person name="Daum C."/>
            <person name="Floudas D."/>
            <person name="Sun H."/>
            <person name="Yadav J.S."/>
            <person name="Pangilinan J."/>
            <person name="Larsson K.H."/>
            <person name="Matsuura K."/>
            <person name="Barry K."/>
            <person name="Labutti K."/>
            <person name="Kuo R."/>
            <person name="Ohm R.A."/>
            <person name="Bhattacharya S.S."/>
            <person name="Shirouzu T."/>
            <person name="Yoshinaga Y."/>
            <person name="Martin F.M."/>
            <person name="Grigoriev I.V."/>
            <person name="Hibbett D.S."/>
        </authorList>
    </citation>
    <scope>NUCLEOTIDE SEQUENCE [LARGE SCALE GENOMIC DNA]</scope>
    <source>
        <strain evidence="1 2">HHB14362 ss-1</strain>
    </source>
</reference>
<dbReference type="Gene3D" id="3.40.1230.10">
    <property type="entry name" value="MTH938-like"/>
    <property type="match status" value="1"/>
</dbReference>
<proteinExistence type="predicted"/>
<dbReference type="PANTHER" id="PTHR21192">
    <property type="entry name" value="NUCLEAR PROTEIN E3-3"/>
    <property type="match status" value="1"/>
</dbReference>
<name>A0A165V998_9AGAM</name>
<dbReference type="OrthoDB" id="20681at2759"/>
<sequence length="141" mass="15965">MQRILHQSYKRCRVPQVRSFQTISPHLRENHAPFTNILASEVPPPVQVSQITPEGIHLADGLIIPSACIFLEGKVFLWDVPQSLWNGWSKDRFEIFETVVPKPVILDILLLGTGFSASMPPPSIRMFLNDMGIQTDVMDTR</sequence>
<evidence type="ECO:0000313" key="2">
    <source>
        <dbReference type="Proteomes" id="UP000076761"/>
    </source>
</evidence>
<gene>
    <name evidence="1" type="ORF">NEOLEDRAFT_1128080</name>
</gene>
<feature type="non-terminal residue" evidence="1">
    <location>
        <position position="141"/>
    </location>
</feature>
<evidence type="ECO:0000313" key="1">
    <source>
        <dbReference type="EMBL" id="KZT29359.1"/>
    </source>
</evidence>
<dbReference type="InterPro" id="IPR036748">
    <property type="entry name" value="MTH938-like_sf"/>
</dbReference>
<dbReference type="PANTHER" id="PTHR21192:SF2">
    <property type="entry name" value="NADH DEHYDROGENASE [UBIQUINONE] 1 ALPHA SUBCOMPLEX ASSEMBLY FACTOR 3"/>
    <property type="match status" value="1"/>
</dbReference>
<dbReference type="SUPFAM" id="SSF64076">
    <property type="entry name" value="MTH938-like"/>
    <property type="match status" value="1"/>
</dbReference>
<dbReference type="AlphaFoldDB" id="A0A165V998"/>
<dbReference type="InParanoid" id="A0A165V998"/>
<dbReference type="InterPro" id="IPR007523">
    <property type="entry name" value="NDUFAF3/AAMDC"/>
</dbReference>
<dbReference type="EMBL" id="KV425554">
    <property type="protein sequence ID" value="KZT29359.1"/>
    <property type="molecule type" value="Genomic_DNA"/>
</dbReference>